<evidence type="ECO:0000259" key="10">
    <source>
        <dbReference type="Pfam" id="PF01576"/>
    </source>
</evidence>
<name>A0A0L7RFS8_9HYME</name>
<dbReference type="SUPFAM" id="SSF57997">
    <property type="entry name" value="Tropomyosin"/>
    <property type="match status" value="2"/>
</dbReference>
<feature type="coiled-coil region" evidence="9">
    <location>
        <begin position="741"/>
        <end position="853"/>
    </location>
</feature>
<dbReference type="FunFam" id="1.20.5.340:FF:000035">
    <property type="entry name" value="Paramyosin, long form"/>
    <property type="match status" value="1"/>
</dbReference>
<feature type="coiled-coil region" evidence="9">
    <location>
        <begin position="882"/>
        <end position="1078"/>
    </location>
</feature>
<dbReference type="GO" id="GO:0000146">
    <property type="term" value="F:microfilament motor activity"/>
    <property type="evidence" value="ECO:0007669"/>
    <property type="project" value="TreeGrafter"/>
</dbReference>
<evidence type="ECO:0000256" key="3">
    <source>
        <dbReference type="ARBA" id="ARBA00022433"/>
    </source>
</evidence>
<protein>
    <submittedName>
        <fullName evidence="11">Paramyosin</fullName>
    </submittedName>
</protein>
<evidence type="ECO:0000256" key="7">
    <source>
        <dbReference type="ARBA" id="ARBA00023175"/>
    </source>
</evidence>
<keyword evidence="7" id="KW-0505">Motor protein</keyword>
<keyword evidence="3" id="KW-0787">Thick filament</keyword>
<evidence type="ECO:0000256" key="5">
    <source>
        <dbReference type="ARBA" id="ARBA00023054"/>
    </source>
</evidence>
<keyword evidence="5 9" id="KW-0175">Coiled coil</keyword>
<evidence type="ECO:0000256" key="2">
    <source>
        <dbReference type="ARBA" id="ARBA00008447"/>
    </source>
</evidence>
<evidence type="ECO:0000313" key="11">
    <source>
        <dbReference type="EMBL" id="KOC69673.1"/>
    </source>
</evidence>
<evidence type="ECO:0000256" key="9">
    <source>
        <dbReference type="SAM" id="Coils"/>
    </source>
</evidence>
<keyword evidence="8" id="KW-0514">Muscle protein</keyword>
<dbReference type="GO" id="GO:0016460">
    <property type="term" value="C:myosin II complex"/>
    <property type="evidence" value="ECO:0007669"/>
    <property type="project" value="TreeGrafter"/>
</dbReference>
<dbReference type="EMBL" id="KQ414601">
    <property type="protein sequence ID" value="KOC69673.1"/>
    <property type="molecule type" value="Genomic_DNA"/>
</dbReference>
<evidence type="ECO:0000256" key="8">
    <source>
        <dbReference type="ARBA" id="ARBA00023179"/>
    </source>
</evidence>
<dbReference type="GO" id="GO:0030016">
    <property type="term" value="C:myofibril"/>
    <property type="evidence" value="ECO:0007669"/>
    <property type="project" value="UniProtKB-SubCell"/>
</dbReference>
<dbReference type="OrthoDB" id="2018427at2759"/>
<proteinExistence type="inferred from homology"/>
<feature type="coiled-coil region" evidence="9">
    <location>
        <begin position="34"/>
        <end position="75"/>
    </location>
</feature>
<dbReference type="STRING" id="597456.A0A0L7RFS8"/>
<evidence type="ECO:0000256" key="4">
    <source>
        <dbReference type="ARBA" id="ARBA00022490"/>
    </source>
</evidence>
<dbReference type="Gene3D" id="1.20.5.1160">
    <property type="entry name" value="Vasodilator-stimulated phosphoprotein"/>
    <property type="match status" value="1"/>
</dbReference>
<evidence type="ECO:0000313" key="12">
    <source>
        <dbReference type="Proteomes" id="UP000053825"/>
    </source>
</evidence>
<accession>A0A0L7RFS8</accession>
<keyword evidence="6" id="KW-0518">Myosin</keyword>
<keyword evidence="4" id="KW-0963">Cytoplasm</keyword>
<dbReference type="AlphaFoldDB" id="A0A0L7RFS8"/>
<organism evidence="11 12">
    <name type="scientific">Habropoda laboriosa</name>
    <dbReference type="NCBI Taxonomy" id="597456"/>
    <lineage>
        <taxon>Eukaryota</taxon>
        <taxon>Metazoa</taxon>
        <taxon>Ecdysozoa</taxon>
        <taxon>Arthropoda</taxon>
        <taxon>Hexapoda</taxon>
        <taxon>Insecta</taxon>
        <taxon>Pterygota</taxon>
        <taxon>Neoptera</taxon>
        <taxon>Endopterygota</taxon>
        <taxon>Hymenoptera</taxon>
        <taxon>Apocrita</taxon>
        <taxon>Aculeata</taxon>
        <taxon>Apoidea</taxon>
        <taxon>Anthophila</taxon>
        <taxon>Apidae</taxon>
        <taxon>Habropoda</taxon>
    </lineage>
</organism>
<gene>
    <name evidence="11" type="ORF">WH47_07860</name>
</gene>
<dbReference type="InterPro" id="IPR002928">
    <property type="entry name" value="Myosin_tail"/>
</dbReference>
<comment type="subcellular location">
    <subcellularLocation>
        <location evidence="1">Cytoplasm</location>
        <location evidence="1">Myofibril</location>
    </subcellularLocation>
</comment>
<dbReference type="PANTHER" id="PTHR45615:SF27">
    <property type="entry name" value="MYOSIN HEAVY CHAIN, MUSCLE"/>
    <property type="match status" value="1"/>
</dbReference>
<feature type="coiled-coil region" evidence="9">
    <location>
        <begin position="119"/>
        <end position="508"/>
    </location>
</feature>
<dbReference type="GO" id="GO:0032982">
    <property type="term" value="C:myosin filament"/>
    <property type="evidence" value="ECO:0007669"/>
    <property type="project" value="UniProtKB-KW"/>
</dbReference>
<sequence>MSSAIAKASKYTYRSTGGGTADVSIEYSADLSALTRLEDKIRLLQDDLESERELRQRIERERADLSVQVIQLSERLEEAEGGAESQFEINKKRDTELAKLRKLLEDVHLESEETAHLLRKKHQEVVVDFQDQIDQLSKARARADKEKSKFQQEVYELLAQLDNVTKEKLMSIKTVEKLEVHVAELNVKIEELNRTIVDITSHKTRLSQENIELTKEVQDLKVSIENVVYLKTQLVGQLDDARRRLEDEDRRRSLVEASLHQVETELESVRIQLEEESEARLDIERQLVKANGEVQVWRSKYETEANARAEEVEELRRKYGARIQEQEEQIETLLVKINNLEKQKSRLQSEVEVLIIDLEKANGTARELQKRVEQLEKINVELKARLEESMAMYEQSQRDLRNKQQELQRTNAELDKTRELKDQLARENKKLGDDLNDAKNQLSDMNRRLHELELELRRLENEREELAAAYKEAEAGRKIEEQRAQRLSAELTQLRHDYERRLTEKDEEIEIIRKMAGYLPPMYVPLEPRWKHWPTYIYDRNYSYGINFYQPMLEYIDRQGRSNSLASEYRRLRISEPPELPWTDGRLLWEDKPVEPYSRRELIKRAVDAEDEARDHLSHFKIANRSDFSLSKTAQASHVTREVFPRSFEENRLKPLPLLVKSAYARKEAEQIHREIANINMQSLKDIQNMSEIQSAFDHGKSLRGKSAKAIEFHLRAEALKNLSKSQELADIRKYQRENASKQTSIEIEQLNARVVEAETKLKTEVQRIKKKLQIQITELELSLDVANKNNIDLQKTIKKQSLTLTELQAHYDEVQRQLQVTLDQLGISQRRLQSLTAELEEVRGNYESALRAKRTVEQHYEESVSRINELTTINVNIASSKAKLEQELATLAGDYEEVTKELRVSDERYQRVQNELKHTVEILHEEQERIVKIEAIKKSLEIEVKNLSVRLEEVEANAIVGGKRIISKLEARIRDLELEMDEEKRRHSETVKILRKKERNIKEVMIQVEEDSKNIALLQESLDKANQKVSIYKRQLQEQEGMSQQSVTRVRRFQRELEAAEDRADTAESNLTLIRAKHRSFVTTSSVPGSQVYLVQETRSDL</sequence>
<dbReference type="GO" id="GO:0051015">
    <property type="term" value="F:actin filament binding"/>
    <property type="evidence" value="ECO:0007669"/>
    <property type="project" value="TreeGrafter"/>
</dbReference>
<reference evidence="11 12" key="1">
    <citation type="submission" date="2015-07" db="EMBL/GenBank/DDBJ databases">
        <title>The genome of Habropoda laboriosa.</title>
        <authorList>
            <person name="Pan H."/>
            <person name="Kapheim K."/>
        </authorList>
    </citation>
    <scope>NUCLEOTIDE SEQUENCE [LARGE SCALE GENOMIC DNA]</scope>
    <source>
        <strain evidence="11">0110345459</strain>
    </source>
</reference>
<dbReference type="Proteomes" id="UP000053825">
    <property type="component" value="Unassembled WGS sequence"/>
</dbReference>
<dbReference type="Gene3D" id="1.20.5.340">
    <property type="match status" value="1"/>
</dbReference>
<evidence type="ECO:0000256" key="6">
    <source>
        <dbReference type="ARBA" id="ARBA00023123"/>
    </source>
</evidence>
<feature type="domain" description="Myosin tail" evidence="10">
    <location>
        <begin position="35"/>
        <end position="514"/>
    </location>
</feature>
<dbReference type="Pfam" id="PF01576">
    <property type="entry name" value="Myosin_tail_1"/>
    <property type="match status" value="2"/>
</dbReference>
<dbReference type="PANTHER" id="PTHR45615">
    <property type="entry name" value="MYOSIN HEAVY CHAIN, NON-MUSCLE"/>
    <property type="match status" value="1"/>
</dbReference>
<dbReference type="GO" id="GO:0030239">
    <property type="term" value="P:myofibril assembly"/>
    <property type="evidence" value="ECO:0007669"/>
    <property type="project" value="UniProtKB-ARBA"/>
</dbReference>
<keyword evidence="12" id="KW-1185">Reference proteome</keyword>
<dbReference type="SUPFAM" id="SSF90257">
    <property type="entry name" value="Myosin rod fragments"/>
    <property type="match status" value="1"/>
</dbReference>
<evidence type="ECO:0000256" key="1">
    <source>
        <dbReference type="ARBA" id="ARBA00004657"/>
    </source>
</evidence>
<feature type="domain" description="Myosin tail" evidence="10">
    <location>
        <begin position="733"/>
        <end position="1078"/>
    </location>
</feature>
<comment type="similarity">
    <text evidence="2">Belongs to the paramyosin family.</text>
</comment>